<accession>A0A2H1HYW0</accession>
<reference evidence="2" key="1">
    <citation type="submission" date="2017-03" db="EMBL/GenBank/DDBJ databases">
        <authorList>
            <person name="Monnet C."/>
        </authorList>
    </citation>
    <scope>NUCLEOTIDE SEQUENCE [LARGE SCALE GENOMIC DNA]</scope>
    <source>
        <strain evidence="2">CNRZ 920</strain>
    </source>
</reference>
<protein>
    <recommendedName>
        <fullName evidence="3">DUF1499 domain-containing protein</fullName>
    </recommendedName>
</protein>
<dbReference type="EMBL" id="FXZG01000002">
    <property type="protein sequence ID" value="SMX68137.1"/>
    <property type="molecule type" value="Genomic_DNA"/>
</dbReference>
<name>A0A2H1HYW0_BREAU</name>
<organism evidence="1 2">
    <name type="scientific">Brevibacterium aurantiacum</name>
    <dbReference type="NCBI Taxonomy" id="273384"/>
    <lineage>
        <taxon>Bacteria</taxon>
        <taxon>Bacillati</taxon>
        <taxon>Actinomycetota</taxon>
        <taxon>Actinomycetes</taxon>
        <taxon>Micrococcales</taxon>
        <taxon>Brevibacteriaceae</taxon>
        <taxon>Brevibacterium</taxon>
    </lineage>
</organism>
<evidence type="ECO:0008006" key="3">
    <source>
        <dbReference type="Google" id="ProtNLM"/>
    </source>
</evidence>
<proteinExistence type="predicted"/>
<evidence type="ECO:0000313" key="2">
    <source>
        <dbReference type="Proteomes" id="UP000234289"/>
    </source>
</evidence>
<dbReference type="Proteomes" id="UP000234289">
    <property type="component" value="Unassembled WGS sequence"/>
</dbReference>
<sequence>MGAKYEECMTVPFAAADVWRRAIDVINQQPGVAGVHMQPGRLSASVNMTWRSWGENLTVNVDEVPGGTVVRIRSECAFPLQIIDWGKNRDNVSQIRRGLEPPHAPEAGRR</sequence>
<dbReference type="AlphaFoldDB" id="A0A2H1HYW0"/>
<gene>
    <name evidence="1" type="ORF">BAUR920_00422</name>
</gene>
<evidence type="ECO:0000313" key="1">
    <source>
        <dbReference type="EMBL" id="SMX68137.1"/>
    </source>
</evidence>
<dbReference type="RefSeq" id="WP_135446803.1">
    <property type="nucleotide sequence ID" value="NZ_FXZG01000002.1"/>
</dbReference>